<feature type="compositionally biased region" description="Low complexity" evidence="1">
    <location>
        <begin position="83"/>
        <end position="95"/>
    </location>
</feature>
<proteinExistence type="predicted"/>
<feature type="compositionally biased region" description="Gly residues" evidence="1">
    <location>
        <begin position="473"/>
        <end position="488"/>
    </location>
</feature>
<accession>A0A2N9GWI6</accession>
<feature type="compositionally biased region" description="Acidic residues" evidence="1">
    <location>
        <begin position="31"/>
        <end position="40"/>
    </location>
</feature>
<feature type="domain" description="Aminotransferase-like plant mobile" evidence="2">
    <location>
        <begin position="261"/>
        <end position="390"/>
    </location>
</feature>
<name>A0A2N9GWI6_FAGSY</name>
<feature type="region of interest" description="Disordered" evidence="1">
    <location>
        <begin position="525"/>
        <end position="564"/>
    </location>
</feature>
<feature type="region of interest" description="Disordered" evidence="1">
    <location>
        <begin position="61"/>
        <end position="117"/>
    </location>
</feature>
<dbReference type="AlphaFoldDB" id="A0A2N9GWI6"/>
<dbReference type="InterPro" id="IPR019557">
    <property type="entry name" value="AminoTfrase-like_pln_mobile"/>
</dbReference>
<protein>
    <recommendedName>
        <fullName evidence="2">Aminotransferase-like plant mobile domain-containing protein</fullName>
    </recommendedName>
</protein>
<evidence type="ECO:0000313" key="3">
    <source>
        <dbReference type="EMBL" id="SPD03878.1"/>
    </source>
</evidence>
<organism evidence="3">
    <name type="scientific">Fagus sylvatica</name>
    <name type="common">Beechnut</name>
    <dbReference type="NCBI Taxonomy" id="28930"/>
    <lineage>
        <taxon>Eukaryota</taxon>
        <taxon>Viridiplantae</taxon>
        <taxon>Streptophyta</taxon>
        <taxon>Embryophyta</taxon>
        <taxon>Tracheophyta</taxon>
        <taxon>Spermatophyta</taxon>
        <taxon>Magnoliopsida</taxon>
        <taxon>eudicotyledons</taxon>
        <taxon>Gunneridae</taxon>
        <taxon>Pentapetalae</taxon>
        <taxon>rosids</taxon>
        <taxon>fabids</taxon>
        <taxon>Fagales</taxon>
        <taxon>Fagaceae</taxon>
        <taxon>Fagus</taxon>
    </lineage>
</organism>
<dbReference type="Pfam" id="PF10536">
    <property type="entry name" value="PMD"/>
    <property type="match status" value="1"/>
</dbReference>
<dbReference type="PANTHER" id="PTHR46033:SF8">
    <property type="entry name" value="PROTEIN MAINTENANCE OF MERISTEMS-LIKE"/>
    <property type="match status" value="1"/>
</dbReference>
<gene>
    <name evidence="3" type="ORF">FSB_LOCUS31760</name>
</gene>
<dbReference type="EMBL" id="OIVN01002463">
    <property type="protein sequence ID" value="SPD03878.1"/>
    <property type="molecule type" value="Genomic_DNA"/>
</dbReference>
<feature type="region of interest" description="Disordered" evidence="1">
    <location>
        <begin position="469"/>
        <end position="500"/>
    </location>
</feature>
<sequence length="564" mass="61804">MSDRGSGSGGHRRSDRLAKGKAVAYAPESPPDTDDEYDAMEDVRTRVDASLARDLQAEFDAEAAGLSSSTARPSSRPGITIGRSARPSSAPRQPTAAPPAAPPARSKRRKGGIRPRYPVTTPVADTLLLTDLHNHPSSSVRRCQDPPESIGRGGWSEFSQLLDIARPEYRDFLVELGFGPFLSIRYVHVRHPLVRCWVERFFHHTGTIHLSTCEVGVLPVDWSAILGIRFGGRIPPSDPIEEPPTELRYRQWTAFFIISCFLGNDKSTIPTPIVGMFRDIDDLRDYDWGALTYGFYIRGLRRFSRRETASFLGFWQFTLFWAFEHFAVFAPSRLPAAPDSAFPLARRWDSAWIQRLTTRTLMECRTTVDCIRDVDIVFQPYSTLLLERPEVAMPFVPVDPPQLMTIEDYIPRAPSDSFVAGVEAYPALILADVPYGEWFEQVSLGSLMSLHEVEGGRVMGGSAMDSHLYRSSGGDGPCTGGADAGTGGADPDAGGFVPESEGFEFSGCGADCPCGDHSELEDQLHGMGITPVTGVGSSGLGQTSSSPPPDPVSREWFFDDPSPP</sequence>
<reference evidence="3" key="1">
    <citation type="submission" date="2018-02" db="EMBL/GenBank/DDBJ databases">
        <authorList>
            <person name="Cohen D.B."/>
            <person name="Kent A.D."/>
        </authorList>
    </citation>
    <scope>NUCLEOTIDE SEQUENCE</scope>
</reference>
<feature type="region of interest" description="Disordered" evidence="1">
    <location>
        <begin position="1"/>
        <end position="42"/>
    </location>
</feature>
<evidence type="ECO:0000256" key="1">
    <source>
        <dbReference type="SAM" id="MobiDB-lite"/>
    </source>
</evidence>
<dbReference type="PANTHER" id="PTHR46033">
    <property type="entry name" value="PROTEIN MAIN-LIKE 2"/>
    <property type="match status" value="1"/>
</dbReference>
<evidence type="ECO:0000259" key="2">
    <source>
        <dbReference type="Pfam" id="PF10536"/>
    </source>
</evidence>
<dbReference type="GO" id="GO:0010073">
    <property type="term" value="P:meristem maintenance"/>
    <property type="evidence" value="ECO:0007669"/>
    <property type="project" value="InterPro"/>
</dbReference>
<dbReference type="InterPro" id="IPR044824">
    <property type="entry name" value="MAIN-like"/>
</dbReference>